<proteinExistence type="predicted"/>
<name>A0ABY4C606_9BACT</name>
<feature type="chain" id="PRO_5047193603" evidence="1">
    <location>
        <begin position="23"/>
        <end position="800"/>
    </location>
</feature>
<dbReference type="Proteomes" id="UP000830116">
    <property type="component" value="Chromosome"/>
</dbReference>
<organism evidence="2 3">
    <name type="scientific">Bdellovibrio reynosensis</name>
    <dbReference type="NCBI Taxonomy" id="2835041"/>
    <lineage>
        <taxon>Bacteria</taxon>
        <taxon>Pseudomonadati</taxon>
        <taxon>Bdellovibrionota</taxon>
        <taxon>Bdellovibrionia</taxon>
        <taxon>Bdellovibrionales</taxon>
        <taxon>Pseudobdellovibrionaceae</taxon>
        <taxon>Bdellovibrio</taxon>
    </lineage>
</organism>
<evidence type="ECO:0000313" key="2">
    <source>
        <dbReference type="EMBL" id="UOF00229.1"/>
    </source>
</evidence>
<evidence type="ECO:0000256" key="1">
    <source>
        <dbReference type="SAM" id="SignalP"/>
    </source>
</evidence>
<dbReference type="InterPro" id="IPR000015">
    <property type="entry name" value="Fimb_usher"/>
</dbReference>
<gene>
    <name evidence="2" type="ORF">MNR06_11005</name>
</gene>
<evidence type="ECO:0000313" key="3">
    <source>
        <dbReference type="Proteomes" id="UP000830116"/>
    </source>
</evidence>
<dbReference type="Pfam" id="PF00577">
    <property type="entry name" value="Usher"/>
    <property type="match status" value="1"/>
</dbReference>
<feature type="signal peptide" evidence="1">
    <location>
        <begin position="1"/>
        <end position="22"/>
    </location>
</feature>
<dbReference type="PANTHER" id="PTHR30451">
    <property type="entry name" value="OUTER MEMBRANE USHER PROTEIN"/>
    <property type="match status" value="1"/>
</dbReference>
<dbReference type="SUPFAM" id="SSF49452">
    <property type="entry name" value="Starch-binding domain-like"/>
    <property type="match status" value="1"/>
</dbReference>
<protein>
    <submittedName>
        <fullName evidence="2">Fimbria/pilus outer membrane usher protein</fullName>
    </submittedName>
</protein>
<reference evidence="2" key="1">
    <citation type="submission" date="2022-03" db="EMBL/GenBank/DDBJ databases">
        <title>Genome Identification and Characterization of new species Bdellovibrio reynosense LBG001 sp. nov. from a Mexico soil sample.</title>
        <authorList>
            <person name="Camilli A."/>
            <person name="Ajao Y."/>
            <person name="Guo X."/>
        </authorList>
    </citation>
    <scope>NUCLEOTIDE SEQUENCE</scope>
    <source>
        <strain evidence="2">LBG001</strain>
    </source>
</reference>
<dbReference type="Gene3D" id="2.60.40.3110">
    <property type="match status" value="1"/>
</dbReference>
<keyword evidence="1" id="KW-0732">Signal</keyword>
<dbReference type="Gene3D" id="2.60.40.1120">
    <property type="entry name" value="Carboxypeptidase-like, regulatory domain"/>
    <property type="match status" value="1"/>
</dbReference>
<sequence>MKFLLVLLFSFITLLYSTNAFAGVRPALPKPYFVAPFILDNKVVAEAWVFPRDDRKQFVVESKPLLQTLENILKEPQYKELERRVQPENVLSLYDLEAVGISVRFDEKTLELKLDVPLSQRRTNELDLNYAEGANQKYLRPSAHSGYINLRLLQAYQYGADVPAEEKMPLTAHVDLVENIRGFTFETMAEYLESDEYPWQRQDTRLRFDNEDKMLRFTLGDLTLLGRGFQQSPNLGGASLVRDFSIQPYKTLRPLSNSEIVIKRPSLVEIFVNGFLYSQLRLAPGVFNIRDYPLAVGQNSVKVKITDDLGQVEIFDFSILFENTLLGKGVHEFSYAAGFPWEVSGADRAYDNTAAMTTFYHRVGLTNEVTFGFNYQNYLSQAMTGLELSGISTLGYMSLEGSYATNEAQQEASAQRFRYRSIERMFGKDIPVTLALETENRDSAFLPVSPAPITSSFLRRYDGQLNYRSPAQWVWGIGTGVNEVTTGENLRSYRTNVLFTLNPQTRMEFSLNRTVAETEEDRGLISFYWTERQGRLSASAYYDSSQRNSTVSVSRNNIYKYDDYRLNASVHNQDNETTGSLSGEYLSQAFSLRLDHYSQANLNTTGLGLNTGLAWVGNSAAFTQPIYDSFVLLRTNSLPPGRSIVINPSGEKGEAQLGPGTSVVLRDQSAYYKHFLSVDTTSLPMGYLLDREYFGTQPTYRSGIALDLVFKKRILVKGRLVDAKGEGLQFIAGDIVNSQGQLVDNSFFTNKNGGFVIEGLEPGSYTLTTSEPNLESVQFKVEEVSSNQLNLGTITVGKEN</sequence>
<dbReference type="EMBL" id="CP093442">
    <property type="protein sequence ID" value="UOF00229.1"/>
    <property type="molecule type" value="Genomic_DNA"/>
</dbReference>
<dbReference type="InterPro" id="IPR013784">
    <property type="entry name" value="Carb-bd-like_fold"/>
</dbReference>
<keyword evidence="3" id="KW-1185">Reference proteome</keyword>
<dbReference type="RefSeq" id="WP_243535988.1">
    <property type="nucleotide sequence ID" value="NZ_CP093442.1"/>
</dbReference>
<accession>A0ABY4C606</accession>
<dbReference type="PANTHER" id="PTHR30451:SF5">
    <property type="entry name" value="SLR0019 PROTEIN"/>
    <property type="match status" value="1"/>
</dbReference>